<sequence length="77" mass="8584">MVWKDEYVGRCVLLLMCLRSVEQTRQTRRAPSGGGTHGPVIISIFRSQEMHFTRSNSFLEDKEEGSQGLACPGLGVE</sequence>
<name>G3HS63_CRIGR</name>
<proteinExistence type="predicted"/>
<dbReference type="InParanoid" id="G3HS63"/>
<dbReference type="EMBL" id="JH000651">
    <property type="protein sequence ID" value="EGW05590.1"/>
    <property type="molecule type" value="Genomic_DNA"/>
</dbReference>
<organism evidence="2 3">
    <name type="scientific">Cricetulus griseus</name>
    <name type="common">Chinese hamster</name>
    <name type="synonym">Cricetulus barabensis griseus</name>
    <dbReference type="NCBI Taxonomy" id="10029"/>
    <lineage>
        <taxon>Eukaryota</taxon>
        <taxon>Metazoa</taxon>
        <taxon>Chordata</taxon>
        <taxon>Craniata</taxon>
        <taxon>Vertebrata</taxon>
        <taxon>Euteleostomi</taxon>
        <taxon>Mammalia</taxon>
        <taxon>Eutheria</taxon>
        <taxon>Euarchontoglires</taxon>
        <taxon>Glires</taxon>
        <taxon>Rodentia</taxon>
        <taxon>Myomorpha</taxon>
        <taxon>Muroidea</taxon>
        <taxon>Cricetidae</taxon>
        <taxon>Cricetinae</taxon>
        <taxon>Cricetulus</taxon>
    </lineage>
</organism>
<protein>
    <submittedName>
        <fullName evidence="2">Uncharacterized protein</fullName>
    </submittedName>
</protein>
<gene>
    <name evidence="2" type="ORF">I79_013688</name>
</gene>
<reference evidence="3" key="1">
    <citation type="journal article" date="2011" name="Nat. Biotechnol.">
        <title>The genomic sequence of the Chinese hamster ovary (CHO)-K1 cell line.</title>
        <authorList>
            <person name="Xu X."/>
            <person name="Nagarajan H."/>
            <person name="Lewis N.E."/>
            <person name="Pan S."/>
            <person name="Cai Z."/>
            <person name="Liu X."/>
            <person name="Chen W."/>
            <person name="Xie M."/>
            <person name="Wang W."/>
            <person name="Hammond S."/>
            <person name="Andersen M.R."/>
            <person name="Neff N."/>
            <person name="Passarelli B."/>
            <person name="Koh W."/>
            <person name="Fan H.C."/>
            <person name="Wang J."/>
            <person name="Gui Y."/>
            <person name="Lee K.H."/>
            <person name="Betenbaugh M.J."/>
            <person name="Quake S.R."/>
            <person name="Famili I."/>
            <person name="Palsson B.O."/>
            <person name="Wang J."/>
        </authorList>
    </citation>
    <scope>NUCLEOTIDE SEQUENCE [LARGE SCALE GENOMIC DNA]</scope>
    <source>
        <strain evidence="3">CHO K1 cell line</strain>
    </source>
</reference>
<evidence type="ECO:0000313" key="2">
    <source>
        <dbReference type="EMBL" id="EGW05590.1"/>
    </source>
</evidence>
<dbReference type="Proteomes" id="UP000001075">
    <property type="component" value="Unassembled WGS sequence"/>
</dbReference>
<evidence type="ECO:0000256" key="1">
    <source>
        <dbReference type="SAM" id="MobiDB-lite"/>
    </source>
</evidence>
<feature type="region of interest" description="Disordered" evidence="1">
    <location>
        <begin position="57"/>
        <end position="77"/>
    </location>
</feature>
<dbReference type="AlphaFoldDB" id="G3HS63"/>
<evidence type="ECO:0000313" key="3">
    <source>
        <dbReference type="Proteomes" id="UP000001075"/>
    </source>
</evidence>
<accession>G3HS63</accession>